<evidence type="ECO:0000256" key="5">
    <source>
        <dbReference type="ARBA" id="ARBA00019045"/>
    </source>
</evidence>
<organism evidence="13 14">
    <name type="scientific">Acetobacter suratthaniensis</name>
    <dbReference type="NCBI Taxonomy" id="1502841"/>
    <lineage>
        <taxon>Bacteria</taxon>
        <taxon>Pseudomonadati</taxon>
        <taxon>Pseudomonadota</taxon>
        <taxon>Alphaproteobacteria</taxon>
        <taxon>Acetobacterales</taxon>
        <taxon>Acetobacteraceae</taxon>
        <taxon>Acetobacter</taxon>
    </lineage>
</organism>
<dbReference type="PROSITE" id="PS51471">
    <property type="entry name" value="FE2OG_OXY"/>
    <property type="match status" value="1"/>
</dbReference>
<evidence type="ECO:0000313" key="14">
    <source>
        <dbReference type="Proteomes" id="UP000664399"/>
    </source>
</evidence>
<keyword evidence="14" id="KW-1185">Reference proteome</keyword>
<dbReference type="Pfam" id="PF14226">
    <property type="entry name" value="DIOX_N"/>
    <property type="match status" value="1"/>
</dbReference>
<dbReference type="InterPro" id="IPR050231">
    <property type="entry name" value="Iron_ascorbate_oxido_reductase"/>
</dbReference>
<dbReference type="InterPro" id="IPR027443">
    <property type="entry name" value="IPNS-like_sf"/>
</dbReference>
<evidence type="ECO:0000256" key="1">
    <source>
        <dbReference type="ARBA" id="ARBA00001954"/>
    </source>
</evidence>
<sequence>MLGITSAVPDSSFVLPVLDLAHFTQGGDLKNRFLDDLRNAAHKAGFFYLIGHGVPESLNREILQQSARFFALPEEAKNQVAMIRSPHFRGYNREGLEYTRGQRDWREQMDIGAERPALLHDRQGPIWQRLQGPNQWPEALPDFREIVLHWQERITTVLTRILQALALALGQDERVFSPVCDEVPHQLLKLIRYPARHHSQGQQGVGAHKDSGLLSLILQDEQSGLEVETAPGIWTAAPPRKGAFVVNIAELLEVATGGYLRASVHRVVSPRPGLERLSVAFFLGARLDAQMPVLNLPPALVAETRGVTVDPDNPLFSQVGLNALKGRLRSHPDVAARYHADLVGRGLLDVVAEQ</sequence>
<evidence type="ECO:0000256" key="7">
    <source>
        <dbReference type="ARBA" id="ARBA00031011"/>
    </source>
</evidence>
<name>A0ABS3LLN6_9PROT</name>
<dbReference type="Gene3D" id="2.60.120.330">
    <property type="entry name" value="B-lactam Antibiotic, Isopenicillin N Synthase, Chain"/>
    <property type="match status" value="1"/>
</dbReference>
<dbReference type="InterPro" id="IPR026992">
    <property type="entry name" value="DIOX_N"/>
</dbReference>
<evidence type="ECO:0000256" key="2">
    <source>
        <dbReference type="ARBA" id="ARBA00004767"/>
    </source>
</evidence>
<keyword evidence="11" id="KW-0408">Iron</keyword>
<reference evidence="13 14" key="1">
    <citation type="submission" date="2021-03" db="EMBL/GenBank/DDBJ databases">
        <title>The complete genome sequence of Acetobacter suratthaniensis TBRC 1719.</title>
        <authorList>
            <person name="Charoenyingcharoen P."/>
            <person name="Yukphan P."/>
        </authorList>
    </citation>
    <scope>NUCLEOTIDE SEQUENCE [LARGE SCALE GENOMIC DNA]</scope>
    <source>
        <strain evidence="13 14">TBRC 1719</strain>
    </source>
</reference>
<comment type="similarity">
    <text evidence="11">Belongs to the iron/ascorbate-dependent oxidoreductase family.</text>
</comment>
<dbReference type="EC" id="1.13.12.19" evidence="4"/>
<dbReference type="InterPro" id="IPR044861">
    <property type="entry name" value="IPNS-like_FE2OG_OXY"/>
</dbReference>
<dbReference type="EC" id="1.14.20.7" evidence="3"/>
<comment type="pathway">
    <text evidence="2">Alkene biosynthesis; ethylene biosynthesis via 2-oxoglutarate.</text>
</comment>
<keyword evidence="11" id="KW-0479">Metal-binding</keyword>
<dbReference type="InterPro" id="IPR005123">
    <property type="entry name" value="Oxoglu/Fe-dep_dioxygenase_dom"/>
</dbReference>
<dbReference type="PANTHER" id="PTHR47990">
    <property type="entry name" value="2-OXOGLUTARATE (2OG) AND FE(II)-DEPENDENT OXYGENASE SUPERFAMILY PROTEIN-RELATED"/>
    <property type="match status" value="1"/>
</dbReference>
<evidence type="ECO:0000256" key="9">
    <source>
        <dbReference type="ARBA" id="ARBA00047725"/>
    </source>
</evidence>
<dbReference type="Proteomes" id="UP000664399">
    <property type="component" value="Unassembled WGS sequence"/>
</dbReference>
<comment type="cofactor">
    <cofactor evidence="1">
        <name>Fe(2+)</name>
        <dbReference type="ChEBI" id="CHEBI:29033"/>
    </cofactor>
</comment>
<feature type="domain" description="Fe2OG dioxygenase" evidence="12">
    <location>
        <begin position="183"/>
        <end position="285"/>
    </location>
</feature>
<comment type="catalytic activity">
    <reaction evidence="10">
        <text>L-arginine + 2-oxoglutarate + O2 = guanidine + L-glutamate 5-semialdehyde + succinate + CO2</text>
        <dbReference type="Rhea" id="RHEA:31535"/>
        <dbReference type="ChEBI" id="CHEBI:15379"/>
        <dbReference type="ChEBI" id="CHEBI:16526"/>
        <dbReference type="ChEBI" id="CHEBI:16810"/>
        <dbReference type="ChEBI" id="CHEBI:30031"/>
        <dbReference type="ChEBI" id="CHEBI:30087"/>
        <dbReference type="ChEBI" id="CHEBI:32682"/>
        <dbReference type="ChEBI" id="CHEBI:58066"/>
        <dbReference type="EC" id="1.14.20.7"/>
    </reaction>
</comment>
<comment type="caution">
    <text evidence="13">The sequence shown here is derived from an EMBL/GenBank/DDBJ whole genome shotgun (WGS) entry which is preliminary data.</text>
</comment>
<evidence type="ECO:0000256" key="10">
    <source>
        <dbReference type="ARBA" id="ARBA00049359"/>
    </source>
</evidence>
<evidence type="ECO:0000256" key="4">
    <source>
        <dbReference type="ARBA" id="ARBA00012531"/>
    </source>
</evidence>
<proteinExistence type="inferred from homology"/>
<evidence type="ECO:0000256" key="6">
    <source>
        <dbReference type="ARBA" id="ARBA00022666"/>
    </source>
</evidence>
<dbReference type="EMBL" id="JAFVMG010000006">
    <property type="protein sequence ID" value="MBO1328277.1"/>
    <property type="molecule type" value="Genomic_DNA"/>
</dbReference>
<accession>A0ABS3LLN6</accession>
<evidence type="ECO:0000256" key="11">
    <source>
        <dbReference type="RuleBase" id="RU003682"/>
    </source>
</evidence>
<evidence type="ECO:0000256" key="3">
    <source>
        <dbReference type="ARBA" id="ARBA00012293"/>
    </source>
</evidence>
<evidence type="ECO:0000313" key="13">
    <source>
        <dbReference type="EMBL" id="MBO1328277.1"/>
    </source>
</evidence>
<dbReference type="PRINTS" id="PR00682">
    <property type="entry name" value="IPNSYNTHASE"/>
</dbReference>
<keyword evidence="6" id="KW-0266">Ethylene biosynthesis</keyword>
<dbReference type="Pfam" id="PF03171">
    <property type="entry name" value="2OG-FeII_Oxy"/>
    <property type="match status" value="1"/>
</dbReference>
<dbReference type="SUPFAM" id="SSF51197">
    <property type="entry name" value="Clavaminate synthase-like"/>
    <property type="match status" value="1"/>
</dbReference>
<gene>
    <name evidence="13" type="ORF">J2D75_07280</name>
</gene>
<keyword evidence="11" id="KW-0560">Oxidoreductase</keyword>
<evidence type="ECO:0000256" key="8">
    <source>
        <dbReference type="ARBA" id="ARBA00031282"/>
    </source>
</evidence>
<protein>
    <recommendedName>
        <fullName evidence="5">2-oxoglutarate-dependent ethylene/succinate-forming enzyme</fullName>
        <ecNumber evidence="4">1.13.12.19</ecNumber>
        <ecNumber evidence="3">1.14.20.7</ecNumber>
    </recommendedName>
    <alternativeName>
        <fullName evidence="7">2-oxoglutarate dioxygenase (ethylene-forming)</fullName>
    </alternativeName>
    <alternativeName>
        <fullName evidence="8">2-oxoglutarate/L-arginine monooxygenase/decarboxylase (succinate-forming)</fullName>
    </alternativeName>
</protein>
<evidence type="ECO:0000259" key="12">
    <source>
        <dbReference type="PROSITE" id="PS51471"/>
    </source>
</evidence>
<comment type="catalytic activity">
    <reaction evidence="9">
        <text>2-oxoglutarate + O2 + 2 H(+) = ethene + 3 CO2 + H2O</text>
        <dbReference type="Rhea" id="RHEA:31523"/>
        <dbReference type="ChEBI" id="CHEBI:15377"/>
        <dbReference type="ChEBI" id="CHEBI:15378"/>
        <dbReference type="ChEBI" id="CHEBI:15379"/>
        <dbReference type="ChEBI" id="CHEBI:16526"/>
        <dbReference type="ChEBI" id="CHEBI:16810"/>
        <dbReference type="ChEBI" id="CHEBI:18153"/>
        <dbReference type="EC" id="1.13.12.19"/>
    </reaction>
</comment>